<protein>
    <submittedName>
        <fullName evidence="2">Lactate utilization protein</fullName>
    </submittedName>
</protein>
<dbReference type="InterPro" id="IPR037171">
    <property type="entry name" value="NagB/RpiA_transferase-like"/>
</dbReference>
<organism evidence="2 3">
    <name type="scientific">Sinanaerobacter chloroacetimidivorans</name>
    <dbReference type="NCBI Taxonomy" id="2818044"/>
    <lineage>
        <taxon>Bacteria</taxon>
        <taxon>Bacillati</taxon>
        <taxon>Bacillota</taxon>
        <taxon>Clostridia</taxon>
        <taxon>Peptostreptococcales</taxon>
        <taxon>Anaerovoracaceae</taxon>
        <taxon>Sinanaerobacter</taxon>
    </lineage>
</organism>
<dbReference type="Pfam" id="PF02589">
    <property type="entry name" value="LUD_dom"/>
    <property type="match status" value="1"/>
</dbReference>
<name>A0A8J8B316_9FIRM</name>
<comment type="caution">
    <text evidence="2">The sequence shown here is derived from an EMBL/GenBank/DDBJ whole genome shotgun (WGS) entry which is preliminary data.</text>
</comment>
<dbReference type="PANTHER" id="PTHR36179:SF2">
    <property type="entry name" value="LUD DOMAIN-CONTAINING PROTEIN"/>
    <property type="match status" value="1"/>
</dbReference>
<reference evidence="2" key="2">
    <citation type="submission" date="2021-04" db="EMBL/GenBank/DDBJ databases">
        <authorList>
            <person name="Liu J."/>
        </authorList>
    </citation>
    <scope>NUCLEOTIDE SEQUENCE</scope>
    <source>
        <strain evidence="2">BAD-6</strain>
    </source>
</reference>
<evidence type="ECO:0000313" key="2">
    <source>
        <dbReference type="EMBL" id="MBR0599904.1"/>
    </source>
</evidence>
<dbReference type="AlphaFoldDB" id="A0A8J8B316"/>
<dbReference type="EMBL" id="JAGSND010000018">
    <property type="protein sequence ID" value="MBR0599904.1"/>
    <property type="molecule type" value="Genomic_DNA"/>
</dbReference>
<dbReference type="PANTHER" id="PTHR36179">
    <property type="entry name" value="LUD_DOM DOMAIN-CONTAINING PROTEIN"/>
    <property type="match status" value="1"/>
</dbReference>
<dbReference type="SUPFAM" id="SSF100950">
    <property type="entry name" value="NagB/RpiA/CoA transferase-like"/>
    <property type="match status" value="1"/>
</dbReference>
<keyword evidence="3" id="KW-1185">Reference proteome</keyword>
<evidence type="ECO:0000313" key="3">
    <source>
        <dbReference type="Proteomes" id="UP000675664"/>
    </source>
</evidence>
<evidence type="ECO:0000259" key="1">
    <source>
        <dbReference type="Pfam" id="PF02589"/>
    </source>
</evidence>
<dbReference type="Proteomes" id="UP000675664">
    <property type="component" value="Unassembled WGS sequence"/>
</dbReference>
<reference evidence="2" key="1">
    <citation type="submission" date="2021-04" db="EMBL/GenBank/DDBJ databases">
        <title>Sinoanaerobacter chloroacetimidivorans sp. nov., an obligate anaerobic bacterium isolated from anaerobic sludge.</title>
        <authorList>
            <person name="Bao Y."/>
        </authorList>
    </citation>
    <scope>NUCLEOTIDE SEQUENCE</scope>
    <source>
        <strain evidence="2">BAD-6</strain>
    </source>
</reference>
<dbReference type="InterPro" id="IPR003741">
    <property type="entry name" value="LUD_dom"/>
</dbReference>
<feature type="domain" description="LUD" evidence="1">
    <location>
        <begin position="55"/>
        <end position="262"/>
    </location>
</feature>
<gene>
    <name evidence="2" type="ORF">KCX82_18630</name>
</gene>
<sequence>MDLMSTIDLNNSIFKLKIGEKKMLDLHDFKMPKLKEEDCNRDSIRKDYIRQECQIAVKNLMKNNFTAYYCDSVTEARNLVLSLIPDNGIIGCGDSHTVFALELDEELKKKNCVAIPHTCAVNNYAMEHNSPGFKIIGNKEEMRDILMQYLVANVFMLGANAITIDGQIINIDGTGNRIAGSLYGSDRIIVIAGVNKLVKDLNSGLDRIRFVAAQMNNIKYGNDLVCNISGICKECRSDQRNCNITSIIHKKPVDSDFHVIIIGEELGF</sequence>
<accession>A0A8J8B316</accession>
<proteinExistence type="predicted"/>